<feature type="non-terminal residue" evidence="1">
    <location>
        <position position="1"/>
    </location>
</feature>
<dbReference type="EMBL" id="CADCVO010000493">
    <property type="protein sequence ID" value="CAA9515213.1"/>
    <property type="molecule type" value="Genomic_DNA"/>
</dbReference>
<sequence>GTVTVANVPARLTKAAADALNAAFGVTAFSEGLQLGVATIRGELA</sequence>
<accession>A0A6J4T6F8</accession>
<organism evidence="1">
    <name type="scientific">uncultured Solirubrobacteraceae bacterium</name>
    <dbReference type="NCBI Taxonomy" id="1162706"/>
    <lineage>
        <taxon>Bacteria</taxon>
        <taxon>Bacillati</taxon>
        <taxon>Actinomycetota</taxon>
        <taxon>Thermoleophilia</taxon>
        <taxon>Solirubrobacterales</taxon>
        <taxon>Solirubrobacteraceae</taxon>
        <taxon>environmental samples</taxon>
    </lineage>
</organism>
<reference evidence="1" key="1">
    <citation type="submission" date="2020-02" db="EMBL/GenBank/DDBJ databases">
        <authorList>
            <person name="Meier V. D."/>
        </authorList>
    </citation>
    <scope>NUCLEOTIDE SEQUENCE</scope>
    <source>
        <strain evidence="1">AVDCRST_MAG13</strain>
    </source>
</reference>
<evidence type="ECO:0000313" key="1">
    <source>
        <dbReference type="EMBL" id="CAA9515213.1"/>
    </source>
</evidence>
<dbReference type="AlphaFoldDB" id="A0A6J4T6F8"/>
<protein>
    <submittedName>
        <fullName evidence="1">Uncharacterized protein</fullName>
    </submittedName>
</protein>
<proteinExistence type="predicted"/>
<name>A0A6J4T6F8_9ACTN</name>
<gene>
    <name evidence="1" type="ORF">AVDCRST_MAG13-3030</name>
</gene>